<evidence type="ECO:0000256" key="4">
    <source>
        <dbReference type="ARBA" id="ARBA00022475"/>
    </source>
</evidence>
<evidence type="ECO:0000256" key="8">
    <source>
        <dbReference type="ARBA" id="ARBA00022982"/>
    </source>
</evidence>
<organism evidence="16 17">
    <name type="scientific">Pseudomonas arsenicoxydans</name>
    <dbReference type="NCBI Taxonomy" id="702115"/>
    <lineage>
        <taxon>Bacteria</taxon>
        <taxon>Pseudomonadati</taxon>
        <taxon>Pseudomonadota</taxon>
        <taxon>Gammaproteobacteria</taxon>
        <taxon>Pseudomonadales</taxon>
        <taxon>Pseudomonadaceae</taxon>
        <taxon>Pseudomonas</taxon>
    </lineage>
</organism>
<evidence type="ECO:0000256" key="3">
    <source>
        <dbReference type="ARBA" id="ARBA00022448"/>
    </source>
</evidence>
<keyword evidence="4" id="KW-1003">Cell membrane</keyword>
<dbReference type="GO" id="GO:0009055">
    <property type="term" value="F:electron transfer activity"/>
    <property type="evidence" value="ECO:0007669"/>
    <property type="project" value="InterPro"/>
</dbReference>
<dbReference type="GO" id="GO:0022904">
    <property type="term" value="P:respiratory electron transport chain"/>
    <property type="evidence" value="ECO:0007669"/>
    <property type="project" value="InterPro"/>
</dbReference>
<evidence type="ECO:0000313" key="16">
    <source>
        <dbReference type="EMBL" id="QAY88398.1"/>
    </source>
</evidence>
<evidence type="ECO:0000259" key="15">
    <source>
        <dbReference type="Pfam" id="PF01292"/>
    </source>
</evidence>
<dbReference type="EMBL" id="CP024767">
    <property type="protein sequence ID" value="QAY88398.1"/>
    <property type="molecule type" value="Genomic_DNA"/>
</dbReference>
<evidence type="ECO:0000256" key="2">
    <source>
        <dbReference type="ARBA" id="ARBA00004651"/>
    </source>
</evidence>
<feature type="transmembrane region" description="Helical" evidence="14">
    <location>
        <begin position="45"/>
        <end position="64"/>
    </location>
</feature>
<evidence type="ECO:0000313" key="17">
    <source>
        <dbReference type="Proteomes" id="UP000291121"/>
    </source>
</evidence>
<keyword evidence="11 14" id="KW-0472">Membrane</keyword>
<dbReference type="Pfam" id="PF01292">
    <property type="entry name" value="Ni_hydr_CYTB"/>
    <property type="match status" value="1"/>
</dbReference>
<dbReference type="Proteomes" id="UP000291121">
    <property type="component" value="Chromosome"/>
</dbReference>
<dbReference type="InterPro" id="IPR052168">
    <property type="entry name" value="Cytochrome_b561_oxidase"/>
</dbReference>
<comment type="similarity">
    <text evidence="12">Belongs to the cytochrome b561 family.</text>
</comment>
<dbReference type="InterPro" id="IPR011577">
    <property type="entry name" value="Cyt_b561_bac/Ni-Hgenase"/>
</dbReference>
<dbReference type="AlphaFoldDB" id="A0A4P6GBS8"/>
<evidence type="ECO:0000256" key="7">
    <source>
        <dbReference type="ARBA" id="ARBA00022723"/>
    </source>
</evidence>
<name>A0A4P6GBS8_9PSED</name>
<keyword evidence="10" id="KW-0408">Iron</keyword>
<evidence type="ECO:0000256" key="13">
    <source>
        <dbReference type="SAM" id="MobiDB-lite"/>
    </source>
</evidence>
<evidence type="ECO:0000256" key="1">
    <source>
        <dbReference type="ARBA" id="ARBA00001970"/>
    </source>
</evidence>
<sequence length="226" mass="25403">MSHHKYTWAQVALHWLSAFVILWSLCTGSYVALFNVSPHMKSIMTALNISMTTLFIPFFLMRVVLRVNHLRHYTVVPGELLATFVHNLIYLITGMVLLTGVLMMDRSITVFGALSMPPLITNPQLLSGLHAAHQQSTAILGGLVLLHLLAVVKHEFSGNRILKRMSFQTSAWESPLRAREDISRQSATDHSSMWAPPATAPSTGNARQPMPSMADDVRDRRRIRRH</sequence>
<keyword evidence="7" id="KW-0479">Metal-binding</keyword>
<evidence type="ECO:0000256" key="11">
    <source>
        <dbReference type="ARBA" id="ARBA00023136"/>
    </source>
</evidence>
<evidence type="ECO:0000256" key="6">
    <source>
        <dbReference type="ARBA" id="ARBA00022692"/>
    </source>
</evidence>
<keyword evidence="5" id="KW-0349">Heme</keyword>
<dbReference type="GO" id="GO:0046872">
    <property type="term" value="F:metal ion binding"/>
    <property type="evidence" value="ECO:0007669"/>
    <property type="project" value="UniProtKB-KW"/>
</dbReference>
<evidence type="ECO:0000256" key="14">
    <source>
        <dbReference type="SAM" id="Phobius"/>
    </source>
</evidence>
<reference evidence="16 17" key="1">
    <citation type="submission" date="2017-11" db="EMBL/GenBank/DDBJ databases">
        <title>Genome sequence of Pseudomonas arsenicoxydans ACM1.</title>
        <authorList>
            <person name="Nascimento F.X."/>
        </authorList>
    </citation>
    <scope>NUCLEOTIDE SEQUENCE [LARGE SCALE GENOMIC DNA]</scope>
    <source>
        <strain evidence="16 17">ACM1</strain>
    </source>
</reference>
<feature type="region of interest" description="Disordered" evidence="13">
    <location>
        <begin position="181"/>
        <end position="226"/>
    </location>
</feature>
<evidence type="ECO:0000256" key="10">
    <source>
        <dbReference type="ARBA" id="ARBA00023004"/>
    </source>
</evidence>
<dbReference type="GO" id="GO:0020037">
    <property type="term" value="F:heme binding"/>
    <property type="evidence" value="ECO:0007669"/>
    <property type="project" value="TreeGrafter"/>
</dbReference>
<keyword evidence="8" id="KW-0249">Electron transport</keyword>
<feature type="domain" description="Cytochrome b561 bacterial/Ni-hydrogenase" evidence="15">
    <location>
        <begin position="6"/>
        <end position="165"/>
    </location>
</feature>
<dbReference type="InterPro" id="IPR016174">
    <property type="entry name" value="Di-haem_cyt_TM"/>
</dbReference>
<dbReference type="GO" id="GO:0005886">
    <property type="term" value="C:plasma membrane"/>
    <property type="evidence" value="ECO:0007669"/>
    <property type="project" value="UniProtKB-SubCell"/>
</dbReference>
<feature type="transmembrane region" description="Helical" evidence="14">
    <location>
        <begin position="84"/>
        <end position="103"/>
    </location>
</feature>
<dbReference type="PANTHER" id="PTHR30529">
    <property type="entry name" value="CYTOCHROME B561"/>
    <property type="match status" value="1"/>
</dbReference>
<keyword evidence="9 14" id="KW-1133">Transmembrane helix</keyword>
<evidence type="ECO:0000256" key="5">
    <source>
        <dbReference type="ARBA" id="ARBA00022617"/>
    </source>
</evidence>
<dbReference type="SUPFAM" id="SSF81342">
    <property type="entry name" value="Transmembrane di-heme cytochromes"/>
    <property type="match status" value="1"/>
</dbReference>
<gene>
    <name evidence="16" type="ORF">CUN61_24460</name>
</gene>
<keyword evidence="3" id="KW-0813">Transport</keyword>
<feature type="transmembrane region" description="Helical" evidence="14">
    <location>
        <begin position="12"/>
        <end position="33"/>
    </location>
</feature>
<comment type="cofactor">
    <cofactor evidence="1">
        <name>heme b</name>
        <dbReference type="ChEBI" id="CHEBI:60344"/>
    </cofactor>
</comment>
<evidence type="ECO:0000256" key="9">
    <source>
        <dbReference type="ARBA" id="ARBA00022989"/>
    </source>
</evidence>
<dbReference type="PANTHER" id="PTHR30529:SF7">
    <property type="entry name" value="CYTOCHROME B561 BACTERIAL_NI-HYDROGENASE DOMAIN-CONTAINING PROTEIN"/>
    <property type="match status" value="1"/>
</dbReference>
<proteinExistence type="inferred from homology"/>
<protein>
    <submittedName>
        <fullName evidence="16">Cytochrome B</fullName>
    </submittedName>
</protein>
<keyword evidence="17" id="KW-1185">Reference proteome</keyword>
<comment type="subcellular location">
    <subcellularLocation>
        <location evidence="2">Cell membrane</location>
        <topology evidence="2">Multi-pass membrane protein</topology>
    </subcellularLocation>
</comment>
<evidence type="ECO:0000256" key="12">
    <source>
        <dbReference type="ARBA" id="ARBA00037975"/>
    </source>
</evidence>
<keyword evidence="6 14" id="KW-0812">Transmembrane</keyword>
<accession>A0A4P6GBS8</accession>